<proteinExistence type="predicted"/>
<evidence type="ECO:0000313" key="2">
    <source>
        <dbReference type="EMBL" id="KAK3286434.1"/>
    </source>
</evidence>
<dbReference type="AlphaFoldDB" id="A0AAE0GXZ9"/>
<feature type="region of interest" description="Disordered" evidence="1">
    <location>
        <begin position="312"/>
        <end position="345"/>
    </location>
</feature>
<name>A0AAE0GXZ9_9CHLO</name>
<evidence type="ECO:0000256" key="1">
    <source>
        <dbReference type="SAM" id="MobiDB-lite"/>
    </source>
</evidence>
<protein>
    <submittedName>
        <fullName evidence="2">Uncharacterized protein</fullName>
    </submittedName>
</protein>
<reference evidence="2 3" key="1">
    <citation type="journal article" date="2015" name="Genome Biol. Evol.">
        <title>Comparative Genomics of a Bacterivorous Green Alga Reveals Evolutionary Causalities and Consequences of Phago-Mixotrophic Mode of Nutrition.</title>
        <authorList>
            <person name="Burns J.A."/>
            <person name="Paasch A."/>
            <person name="Narechania A."/>
            <person name="Kim E."/>
        </authorList>
    </citation>
    <scope>NUCLEOTIDE SEQUENCE [LARGE SCALE GENOMIC DNA]</scope>
    <source>
        <strain evidence="2 3">PLY_AMNH</strain>
    </source>
</reference>
<dbReference type="EMBL" id="LGRX02001266">
    <property type="protein sequence ID" value="KAK3286434.1"/>
    <property type="molecule type" value="Genomic_DNA"/>
</dbReference>
<feature type="compositionally biased region" description="Polar residues" evidence="1">
    <location>
        <begin position="19"/>
        <end position="52"/>
    </location>
</feature>
<comment type="caution">
    <text evidence="2">The sequence shown here is derived from an EMBL/GenBank/DDBJ whole genome shotgun (WGS) entry which is preliminary data.</text>
</comment>
<accession>A0AAE0GXZ9</accession>
<feature type="region of interest" description="Disordered" evidence="1">
    <location>
        <begin position="1"/>
        <end position="160"/>
    </location>
</feature>
<gene>
    <name evidence="2" type="ORF">CYMTET_6013</name>
</gene>
<sequence length="345" mass="39118">MNTESKIYTPRVKPDEVVSSWQTSSPNARETRGANFSSLSIANAQNGESPKGSSRRPMSAPAVSPHRRYQRNVDSPSKKPSPNPVLEGEVPVYRPVRKQFAKKETSNQTPRGKSCKVIEPSITAAGLPTGTRYSGRERPVLGKDHFKPQEKNEEARTTHKKFTTFSHSLLKRDPLGQTDYLGTESVKNTVPQEYKSQKKQFPLPQTVTTIDALSNRPQDNNQNTVDPLKRQRAPQRQLNNHDDHDTGARVFGFNSPRDSEPQPRYSRKAFHKDNADHRNVINYRYSNGICPHEYMTECTSGEKKIQAAKIKESMQTNNRSQDFHANRNKGESDNSVLSHFLYESR</sequence>
<dbReference type="Proteomes" id="UP001190700">
    <property type="component" value="Unassembled WGS sequence"/>
</dbReference>
<feature type="compositionally biased region" description="Polar residues" evidence="1">
    <location>
        <begin position="211"/>
        <end position="225"/>
    </location>
</feature>
<evidence type="ECO:0000313" key="3">
    <source>
        <dbReference type="Proteomes" id="UP001190700"/>
    </source>
</evidence>
<keyword evidence="3" id="KW-1185">Reference proteome</keyword>
<feature type="compositionally biased region" description="Basic and acidic residues" evidence="1">
    <location>
        <begin position="134"/>
        <end position="157"/>
    </location>
</feature>
<feature type="region of interest" description="Disordered" evidence="1">
    <location>
        <begin position="211"/>
        <end position="265"/>
    </location>
</feature>
<organism evidence="2 3">
    <name type="scientific">Cymbomonas tetramitiformis</name>
    <dbReference type="NCBI Taxonomy" id="36881"/>
    <lineage>
        <taxon>Eukaryota</taxon>
        <taxon>Viridiplantae</taxon>
        <taxon>Chlorophyta</taxon>
        <taxon>Pyramimonadophyceae</taxon>
        <taxon>Pyramimonadales</taxon>
        <taxon>Pyramimonadaceae</taxon>
        <taxon>Cymbomonas</taxon>
    </lineage>
</organism>
<feature type="compositionally biased region" description="Basic and acidic residues" evidence="1">
    <location>
        <begin position="321"/>
        <end position="332"/>
    </location>
</feature>